<keyword evidence="3" id="KW-1185">Reference proteome</keyword>
<accession>A0A6A6GH03</accession>
<dbReference type="EMBL" id="ML992504">
    <property type="protein sequence ID" value="KAF2224961.1"/>
    <property type="molecule type" value="Genomic_DNA"/>
</dbReference>
<gene>
    <name evidence="2" type="ORF">BDZ85DRAFT_317579</name>
</gene>
<dbReference type="PANTHER" id="PTHR38790">
    <property type="entry name" value="2EXR DOMAIN-CONTAINING PROTEIN-RELATED"/>
    <property type="match status" value="1"/>
</dbReference>
<protein>
    <submittedName>
        <fullName evidence="2">Uncharacterized protein</fullName>
    </submittedName>
</protein>
<proteinExistence type="predicted"/>
<dbReference type="Proteomes" id="UP000799538">
    <property type="component" value="Unassembled WGS sequence"/>
</dbReference>
<evidence type="ECO:0000256" key="1">
    <source>
        <dbReference type="SAM" id="MobiDB-lite"/>
    </source>
</evidence>
<feature type="region of interest" description="Disordered" evidence="1">
    <location>
        <begin position="1"/>
        <end position="40"/>
    </location>
</feature>
<evidence type="ECO:0000313" key="3">
    <source>
        <dbReference type="Proteomes" id="UP000799538"/>
    </source>
</evidence>
<evidence type="ECO:0000313" key="2">
    <source>
        <dbReference type="EMBL" id="KAF2224961.1"/>
    </source>
</evidence>
<dbReference type="OrthoDB" id="62952at2759"/>
<dbReference type="AlphaFoldDB" id="A0A6A6GH03"/>
<organism evidence="2 3">
    <name type="scientific">Elsinoe ampelina</name>
    <dbReference type="NCBI Taxonomy" id="302913"/>
    <lineage>
        <taxon>Eukaryota</taxon>
        <taxon>Fungi</taxon>
        <taxon>Dikarya</taxon>
        <taxon>Ascomycota</taxon>
        <taxon>Pezizomycotina</taxon>
        <taxon>Dothideomycetes</taxon>
        <taxon>Dothideomycetidae</taxon>
        <taxon>Myriangiales</taxon>
        <taxon>Elsinoaceae</taxon>
        <taxon>Elsinoe</taxon>
    </lineage>
</organism>
<name>A0A6A6GH03_9PEZI</name>
<sequence length="319" mass="35481">MTKKKIPATPASPASPVDSGYGGDSAQEPPKKRIRTGAKKPASAVYHTFSSGADTLSGLTIHSQSESRISPIEKTSGMFEHLLKLESPRSFTYQTTTNNENGDIMIRFSASKAFPLMKLPTDIRKRIFKHVMMPENNPKAKIVVNSTTTGVKSTNFAEKMKHRVGLLTVNKKIYEETLPLIYGNHIKFDDNRAVSTFMNRIGLIAPNHMSFIEIMTYKKDSGNALSALARCPELKRIHISTGVGVGASPSKAAKGFHAENSFFYETVGQRAGDKFRGMDLVRFGLSEKCFSVKEGDGTKRRYTDAEREEFRECMERLLK</sequence>
<reference evidence="3" key="1">
    <citation type="journal article" date="2020" name="Stud. Mycol.">
        <title>101 Dothideomycetes genomes: A test case for predicting lifestyles and emergence of pathogens.</title>
        <authorList>
            <person name="Haridas S."/>
            <person name="Albert R."/>
            <person name="Binder M."/>
            <person name="Bloem J."/>
            <person name="LaButti K."/>
            <person name="Salamov A."/>
            <person name="Andreopoulos B."/>
            <person name="Baker S."/>
            <person name="Barry K."/>
            <person name="Bills G."/>
            <person name="Bluhm B."/>
            <person name="Cannon C."/>
            <person name="Castanera R."/>
            <person name="Culley D."/>
            <person name="Daum C."/>
            <person name="Ezra D."/>
            <person name="Gonzalez J."/>
            <person name="Henrissat B."/>
            <person name="Kuo A."/>
            <person name="Liang C."/>
            <person name="Lipzen A."/>
            <person name="Lutzoni F."/>
            <person name="Magnuson J."/>
            <person name="Mondo S."/>
            <person name="Nolan M."/>
            <person name="Ohm R."/>
            <person name="Pangilinan J."/>
            <person name="Park H.-J."/>
            <person name="Ramirez L."/>
            <person name="Alfaro M."/>
            <person name="Sun H."/>
            <person name="Tritt A."/>
            <person name="Yoshinaga Y."/>
            <person name="Zwiers L.-H."/>
            <person name="Turgeon B."/>
            <person name="Goodwin S."/>
            <person name="Spatafora J."/>
            <person name="Crous P."/>
            <person name="Grigoriev I."/>
        </authorList>
    </citation>
    <scope>NUCLEOTIDE SEQUENCE [LARGE SCALE GENOMIC DNA]</scope>
    <source>
        <strain evidence="3">CECT 20119</strain>
    </source>
</reference>